<dbReference type="OrthoDB" id="7870598at2"/>
<accession>A0A1Y5RWK8</accession>
<dbReference type="STRING" id="315423.SAMN04488020_102292"/>
<sequence length="97" mass="10595">MKAPARTSPLLLGAALVGAGLVLRNWEPEALRLPDRPTRPHLDRGTSRIARKTRDLIARILPGNMTGSMGRTLVIMGAGLVLVRLLDMAADEQERLF</sequence>
<evidence type="ECO:0000313" key="1">
    <source>
        <dbReference type="EMBL" id="SLN25817.1"/>
    </source>
</evidence>
<name>A0A1Y5RWK8_9RHOB</name>
<dbReference type="RefSeq" id="WP_085853015.1">
    <property type="nucleotide sequence ID" value="NZ_FOPF01000002.1"/>
</dbReference>
<dbReference type="EMBL" id="FWFV01000002">
    <property type="protein sequence ID" value="SLN25817.1"/>
    <property type="molecule type" value="Genomic_DNA"/>
</dbReference>
<organism evidence="1 2">
    <name type="scientific">Palleronia marisminoris</name>
    <dbReference type="NCBI Taxonomy" id="315423"/>
    <lineage>
        <taxon>Bacteria</taxon>
        <taxon>Pseudomonadati</taxon>
        <taxon>Pseudomonadota</taxon>
        <taxon>Alphaproteobacteria</taxon>
        <taxon>Rhodobacterales</taxon>
        <taxon>Roseobacteraceae</taxon>
        <taxon>Palleronia</taxon>
    </lineage>
</organism>
<evidence type="ECO:0000313" key="2">
    <source>
        <dbReference type="Proteomes" id="UP000193870"/>
    </source>
</evidence>
<proteinExistence type="predicted"/>
<dbReference type="Proteomes" id="UP000193870">
    <property type="component" value="Unassembled WGS sequence"/>
</dbReference>
<reference evidence="1 2" key="1">
    <citation type="submission" date="2017-03" db="EMBL/GenBank/DDBJ databases">
        <authorList>
            <person name="Afonso C.L."/>
            <person name="Miller P.J."/>
            <person name="Scott M.A."/>
            <person name="Spackman E."/>
            <person name="Goraichik I."/>
            <person name="Dimitrov K.M."/>
            <person name="Suarez D.L."/>
            <person name="Swayne D.E."/>
        </authorList>
    </citation>
    <scope>NUCLEOTIDE SEQUENCE [LARGE SCALE GENOMIC DNA]</scope>
    <source>
        <strain evidence="1 2">CECT 7066</strain>
    </source>
</reference>
<gene>
    <name evidence="1" type="ORF">PAM7066_00989</name>
</gene>
<dbReference type="AlphaFoldDB" id="A0A1Y5RWK8"/>
<keyword evidence="2" id="KW-1185">Reference proteome</keyword>
<protein>
    <submittedName>
        <fullName evidence="1">Uncharacterized protein</fullName>
    </submittedName>
</protein>